<dbReference type="AlphaFoldDB" id="A0A8H2W461"/>
<evidence type="ECO:0000313" key="2">
    <source>
        <dbReference type="EMBL" id="CAD6456784.1"/>
    </source>
</evidence>
<name>A0A8H2W461_9HELO</name>
<evidence type="ECO:0000313" key="3">
    <source>
        <dbReference type="Proteomes" id="UP000624404"/>
    </source>
</evidence>
<accession>A0A8H2W461</accession>
<feature type="compositionally biased region" description="Basic and acidic residues" evidence="1">
    <location>
        <begin position="210"/>
        <end position="219"/>
    </location>
</feature>
<gene>
    <name evidence="2" type="ORF">SCLTRI_LOCUS10519</name>
</gene>
<proteinExistence type="predicted"/>
<feature type="region of interest" description="Disordered" evidence="1">
    <location>
        <begin position="91"/>
        <end position="111"/>
    </location>
</feature>
<evidence type="ECO:0000256" key="1">
    <source>
        <dbReference type="SAM" id="MobiDB-lite"/>
    </source>
</evidence>
<dbReference type="OrthoDB" id="3551556at2759"/>
<comment type="caution">
    <text evidence="2">The sequence shown here is derived from an EMBL/GenBank/DDBJ whole genome shotgun (WGS) entry which is preliminary data.</text>
</comment>
<protein>
    <submittedName>
        <fullName evidence="2">9fad7441-ad48-4d53-82a3-a8691fef9ed6-CDS</fullName>
    </submittedName>
</protein>
<feature type="region of interest" description="Disordered" evidence="1">
    <location>
        <begin position="133"/>
        <end position="242"/>
    </location>
</feature>
<organism evidence="2 3">
    <name type="scientific">Sclerotinia trifoliorum</name>
    <dbReference type="NCBI Taxonomy" id="28548"/>
    <lineage>
        <taxon>Eukaryota</taxon>
        <taxon>Fungi</taxon>
        <taxon>Dikarya</taxon>
        <taxon>Ascomycota</taxon>
        <taxon>Pezizomycotina</taxon>
        <taxon>Leotiomycetes</taxon>
        <taxon>Helotiales</taxon>
        <taxon>Sclerotiniaceae</taxon>
        <taxon>Sclerotinia</taxon>
    </lineage>
</organism>
<sequence length="242" mass="27519">MYQSHMSLIDLINWYTRVKQWHRHDFLSTDFYRKWESYGLFDLFVPQGEYFHTDWTPSQDWESWSPPSVSPDWYLVVETLARLYFSEERDNKNKRRNPDSLPLTKPDQLNLVVGVSRNQESPRQEFSINDQCYSEGESRANPNSHGGLSSKLATEDRDANKWPWRIDSGPSDNDWATCGEVRGPSTGTTNNCRGGGSPEGGDDSLVPALEKSDLYDHGGRAPQAVADSYQGWGAQSDDGGWT</sequence>
<dbReference type="Proteomes" id="UP000624404">
    <property type="component" value="Unassembled WGS sequence"/>
</dbReference>
<keyword evidence="3" id="KW-1185">Reference proteome</keyword>
<reference evidence="2" key="1">
    <citation type="submission" date="2020-10" db="EMBL/GenBank/DDBJ databases">
        <authorList>
            <person name="Kusch S."/>
        </authorList>
    </citation>
    <scope>NUCLEOTIDE SEQUENCE</scope>
    <source>
        <strain evidence="2">SwB9</strain>
    </source>
</reference>
<dbReference type="EMBL" id="CAJHIA010000037">
    <property type="protein sequence ID" value="CAD6456784.1"/>
    <property type="molecule type" value="Genomic_DNA"/>
</dbReference>